<sequence length="848" mass="93613">MEDMEGLDTKGLLSYSFRAVHESSNLMRTIVQSMRNRSREGLITPSRKAFEAIGNLAFTQLANLRHRGAFTTVAATFATCCQLTKHLDSVEGEVSLLEVWYQGTLKEIFSQRSTTRRSAGIPSMMTGILSANAANPSFEDAMAKLIEIASIEAHVVETDGSNLPQVHAYNCLKDIFKNSLLTSMGNKSEKYLPQCLELAASGLRSEIWAIRNCGLIFLRSLIDSLFGSQESKAMIEAGWDGKANRIPYHRYPTLPTVLASLLKSGRTIVTSANATSSAESVFPALDIIRRAGPPDLLRDEIQIYVAAYLSSPVWHVREIAARTLCSCLLHDKWLSVVQDLLRQALNDKTVNGQNHVHGVLLSLKFLIERFTEVALDRLIADLPELTAFLETSHIDSLYVNCPDVIAAYLEVVNMIWISQISRSQPLQPSKVLIPSTQGSALLKAQSIISKILFVSQGKEPVQQVKTVLFESRLGADTMATALESIPRLWHSTSTASEIRIALCDLYIDVCLRTKFTEPQVVAIENLVELMNQLITEDKLDSLPISSLMNLWNILPQRSLNPSLSNAIVRASGCLVAIMNHHQRLPATAFQNWGTMMADAGSDDKSFDTRFAAAQSLCSFFSVAGASSAHEEYLPTIIVLYDTLNDDDDEVREAGSAAAKSILGQNLVPLEASNRLLRWLIQHFSTSADLKAITASRVAGYRHEQLWSSPGAQLAAALRSDDSLFAVEEQNLFVDEVREASRWATVFQSLKWDEGKSEDGEILGKLDEWLLDGLAQMQQLLEQEDGPLGWASNPSVFAICASILRSAVVLGKTHGSPKLRQAIAQFKDLVKSPNHHHVSKLLMEPLEEL</sequence>
<evidence type="ECO:0000259" key="4">
    <source>
        <dbReference type="Pfam" id="PF25151"/>
    </source>
</evidence>
<evidence type="ECO:0000313" key="5">
    <source>
        <dbReference type="EMBL" id="GFP54022.1"/>
    </source>
</evidence>
<dbReference type="GO" id="GO:0030488">
    <property type="term" value="P:tRNA methylation"/>
    <property type="evidence" value="ECO:0007669"/>
    <property type="project" value="TreeGrafter"/>
</dbReference>
<feature type="domain" description="tRNA (32-2'-O)-methyltransferase regulator THADA-like C-terminal TPR repeats region" evidence="4">
    <location>
        <begin position="211"/>
        <end position="366"/>
    </location>
</feature>
<evidence type="ECO:0000256" key="1">
    <source>
        <dbReference type="ARBA" id="ARBA00010409"/>
    </source>
</evidence>
<dbReference type="InterPro" id="IPR019442">
    <property type="entry name" value="THADA/TRM732_DUF2428"/>
</dbReference>
<dbReference type="Pfam" id="PF25151">
    <property type="entry name" value="TPR_Trm732_C"/>
    <property type="match status" value="1"/>
</dbReference>
<accession>A0A6V8QPD1</accession>
<comment type="caution">
    <text evidence="5">The sequence shown here is derived from an EMBL/GenBank/DDBJ whole genome shotgun (WGS) entry which is preliminary data.</text>
</comment>
<organism evidence="5 6">
    <name type="scientific">Trichoderma asperellum</name>
    <name type="common">Filamentous fungus</name>
    <dbReference type="NCBI Taxonomy" id="101201"/>
    <lineage>
        <taxon>Eukaryota</taxon>
        <taxon>Fungi</taxon>
        <taxon>Dikarya</taxon>
        <taxon>Ascomycota</taxon>
        <taxon>Pezizomycotina</taxon>
        <taxon>Sordariomycetes</taxon>
        <taxon>Hypocreomycetidae</taxon>
        <taxon>Hypocreales</taxon>
        <taxon>Hypocreaceae</taxon>
        <taxon>Trichoderma</taxon>
    </lineage>
</organism>
<protein>
    <submittedName>
        <fullName evidence="5">Uncharacterized protein C1494.07</fullName>
    </submittedName>
</protein>
<dbReference type="Pfam" id="PF26523">
    <property type="entry name" value="Trm732_C"/>
    <property type="match status" value="1"/>
</dbReference>
<name>A0A6V8QPD1_TRIAP</name>
<keyword evidence="2" id="KW-0819">tRNA processing</keyword>
<dbReference type="OrthoDB" id="73997at2759"/>
<proteinExistence type="inferred from homology"/>
<dbReference type="SUPFAM" id="SSF48371">
    <property type="entry name" value="ARM repeat"/>
    <property type="match status" value="1"/>
</dbReference>
<dbReference type="PANTHER" id="PTHR14387">
    <property type="entry name" value="THADA/DEATH RECEPTOR INTERACTING PROTEIN"/>
    <property type="match status" value="1"/>
</dbReference>
<dbReference type="EMBL" id="BLZH01000003">
    <property type="protein sequence ID" value="GFP54022.1"/>
    <property type="molecule type" value="Genomic_DNA"/>
</dbReference>
<evidence type="ECO:0000313" key="6">
    <source>
        <dbReference type="Proteomes" id="UP000517252"/>
    </source>
</evidence>
<evidence type="ECO:0000259" key="3">
    <source>
        <dbReference type="Pfam" id="PF10350"/>
    </source>
</evidence>
<gene>
    <name evidence="5" type="ORF">TASIC1_0003040000</name>
</gene>
<dbReference type="InterPro" id="IPR016024">
    <property type="entry name" value="ARM-type_fold"/>
</dbReference>
<dbReference type="AlphaFoldDB" id="A0A6V8QPD1"/>
<feature type="domain" description="DUF2428" evidence="3">
    <location>
        <begin position="3"/>
        <end position="209"/>
    </location>
</feature>
<dbReference type="InterPro" id="IPR011989">
    <property type="entry name" value="ARM-like"/>
</dbReference>
<dbReference type="InterPro" id="IPR051954">
    <property type="entry name" value="tRNA_methyltransferase_THADA"/>
</dbReference>
<dbReference type="Gene3D" id="1.25.10.10">
    <property type="entry name" value="Leucine-rich Repeat Variant"/>
    <property type="match status" value="1"/>
</dbReference>
<dbReference type="PANTHER" id="PTHR14387:SF0">
    <property type="entry name" value="DUF2428 DOMAIN-CONTAINING PROTEIN"/>
    <property type="match status" value="1"/>
</dbReference>
<dbReference type="GO" id="GO:0005829">
    <property type="term" value="C:cytosol"/>
    <property type="evidence" value="ECO:0007669"/>
    <property type="project" value="TreeGrafter"/>
</dbReference>
<dbReference type="Pfam" id="PF10350">
    <property type="entry name" value="DUF2428"/>
    <property type="match status" value="1"/>
</dbReference>
<reference evidence="5 6" key="1">
    <citation type="submission" date="2020-07" db="EMBL/GenBank/DDBJ databases">
        <title>Trichoderma asperellum IC-1 whole genome shotgun sequence.</title>
        <authorList>
            <person name="Kanamasa S."/>
            <person name="Takahashi H."/>
        </authorList>
    </citation>
    <scope>NUCLEOTIDE SEQUENCE [LARGE SCALE GENOMIC DNA]</scope>
    <source>
        <strain evidence="5 6">IC-1</strain>
    </source>
</reference>
<dbReference type="InterPro" id="IPR056842">
    <property type="entry name" value="THADA-like_TPR_C"/>
</dbReference>
<evidence type="ECO:0000256" key="2">
    <source>
        <dbReference type="ARBA" id="ARBA00022694"/>
    </source>
</evidence>
<dbReference type="Proteomes" id="UP000517252">
    <property type="component" value="Unassembled WGS sequence"/>
</dbReference>
<comment type="similarity">
    <text evidence="1">Belongs to the THADA family.</text>
</comment>